<evidence type="ECO:0000256" key="3">
    <source>
        <dbReference type="ARBA" id="ARBA00022723"/>
    </source>
</evidence>
<reference evidence="11" key="1">
    <citation type="submission" date="2022-07" db="EMBL/GenBank/DDBJ databases">
        <title>Genome analysis of Parmales, a sister group of diatoms, reveals the evolutionary specialization of diatoms from phago-mixotrophs to photoautotrophs.</title>
        <authorList>
            <person name="Ban H."/>
            <person name="Sato S."/>
            <person name="Yoshikawa S."/>
            <person name="Kazumasa Y."/>
            <person name="Nakamura Y."/>
            <person name="Ichinomiya M."/>
            <person name="Saitoh K."/>
            <person name="Sato N."/>
            <person name="Blanc-Mathieu R."/>
            <person name="Endo H."/>
            <person name="Kuwata A."/>
            <person name="Ogata H."/>
        </authorList>
    </citation>
    <scope>NUCLEOTIDE SEQUENCE</scope>
</reference>
<proteinExistence type="predicted"/>
<gene>
    <name evidence="11" type="ORF">TrRE_jg5777</name>
</gene>
<organism evidence="11 12">
    <name type="scientific">Triparma retinervis</name>
    <dbReference type="NCBI Taxonomy" id="2557542"/>
    <lineage>
        <taxon>Eukaryota</taxon>
        <taxon>Sar</taxon>
        <taxon>Stramenopiles</taxon>
        <taxon>Ochrophyta</taxon>
        <taxon>Bolidophyceae</taxon>
        <taxon>Parmales</taxon>
        <taxon>Triparmaceae</taxon>
        <taxon>Triparma</taxon>
    </lineage>
</organism>
<dbReference type="Pfam" id="PF01612">
    <property type="entry name" value="DNA_pol_A_exo1"/>
    <property type="match status" value="1"/>
</dbReference>
<dbReference type="PANTHER" id="PTHR13620">
    <property type="entry name" value="3-5 EXONUCLEASE"/>
    <property type="match status" value="1"/>
</dbReference>
<keyword evidence="12" id="KW-1185">Reference proteome</keyword>
<evidence type="ECO:0000256" key="4">
    <source>
        <dbReference type="ARBA" id="ARBA00022801"/>
    </source>
</evidence>
<comment type="subcellular location">
    <subcellularLocation>
        <location evidence="1">Nucleus</location>
    </subcellularLocation>
</comment>
<evidence type="ECO:0000256" key="1">
    <source>
        <dbReference type="ARBA" id="ARBA00004123"/>
    </source>
</evidence>
<dbReference type="GO" id="GO:0046872">
    <property type="term" value="F:metal ion binding"/>
    <property type="evidence" value="ECO:0007669"/>
    <property type="project" value="UniProtKB-KW"/>
</dbReference>
<evidence type="ECO:0000256" key="5">
    <source>
        <dbReference type="ARBA" id="ARBA00022839"/>
    </source>
</evidence>
<keyword evidence="2" id="KW-0540">Nuclease</keyword>
<dbReference type="GO" id="GO:0003676">
    <property type="term" value="F:nucleic acid binding"/>
    <property type="evidence" value="ECO:0007669"/>
    <property type="project" value="InterPro"/>
</dbReference>
<keyword evidence="7" id="KW-0539">Nucleus</keyword>
<evidence type="ECO:0000256" key="9">
    <source>
        <dbReference type="ARBA" id="ARBA00042761"/>
    </source>
</evidence>
<dbReference type="Gene3D" id="3.30.420.10">
    <property type="entry name" value="Ribonuclease H-like superfamily/Ribonuclease H"/>
    <property type="match status" value="1"/>
</dbReference>
<dbReference type="InterPro" id="IPR002562">
    <property type="entry name" value="3'-5'_exonuclease_dom"/>
</dbReference>
<evidence type="ECO:0000313" key="11">
    <source>
        <dbReference type="EMBL" id="GMH50891.1"/>
    </source>
</evidence>
<dbReference type="SUPFAM" id="SSF53098">
    <property type="entry name" value="Ribonuclease H-like"/>
    <property type="match status" value="1"/>
</dbReference>
<sequence>MQVEGRLDLGGIGGSFSSVVGLSNATEAVLGHGLPKSKRLMLSDWSEEELTEEQCEYAARDAWAAAAVIGELRARFPEEFSDAAVGDIVKKQMKVPELARRFEARKVARTRIKE</sequence>
<feature type="domain" description="3'-5' exonuclease" evidence="10">
    <location>
        <begin position="20"/>
        <end position="73"/>
    </location>
</feature>
<keyword evidence="4" id="KW-0378">Hydrolase</keyword>
<evidence type="ECO:0000313" key="12">
    <source>
        <dbReference type="Proteomes" id="UP001165082"/>
    </source>
</evidence>
<dbReference type="GO" id="GO:0005634">
    <property type="term" value="C:nucleus"/>
    <property type="evidence" value="ECO:0007669"/>
    <property type="project" value="UniProtKB-SubCell"/>
</dbReference>
<dbReference type="EMBL" id="BRXZ01004544">
    <property type="protein sequence ID" value="GMH50891.1"/>
    <property type="molecule type" value="Genomic_DNA"/>
</dbReference>
<keyword evidence="3" id="KW-0479">Metal-binding</keyword>
<dbReference type="OrthoDB" id="10261556at2759"/>
<evidence type="ECO:0000256" key="6">
    <source>
        <dbReference type="ARBA" id="ARBA00022842"/>
    </source>
</evidence>
<protein>
    <recommendedName>
        <fullName evidence="8">3'-5' exonuclease</fullName>
    </recommendedName>
    <alternativeName>
        <fullName evidence="9">Werner Syndrome-like exonuclease</fullName>
    </alternativeName>
</protein>
<keyword evidence="5" id="KW-0269">Exonuclease</keyword>
<name>A0A9W6ZEW3_9STRA</name>
<dbReference type="AlphaFoldDB" id="A0A9W6ZEW3"/>
<accession>A0A9W6ZEW3</accession>
<evidence type="ECO:0000259" key="10">
    <source>
        <dbReference type="Pfam" id="PF01612"/>
    </source>
</evidence>
<dbReference type="InterPro" id="IPR012337">
    <property type="entry name" value="RNaseH-like_sf"/>
</dbReference>
<feature type="non-terminal residue" evidence="11">
    <location>
        <position position="114"/>
    </location>
</feature>
<dbReference type="GO" id="GO:0006139">
    <property type="term" value="P:nucleobase-containing compound metabolic process"/>
    <property type="evidence" value="ECO:0007669"/>
    <property type="project" value="InterPro"/>
</dbReference>
<comment type="caution">
    <text evidence="11">The sequence shown here is derived from an EMBL/GenBank/DDBJ whole genome shotgun (WGS) entry which is preliminary data.</text>
</comment>
<evidence type="ECO:0000256" key="2">
    <source>
        <dbReference type="ARBA" id="ARBA00022722"/>
    </source>
</evidence>
<evidence type="ECO:0000256" key="7">
    <source>
        <dbReference type="ARBA" id="ARBA00023242"/>
    </source>
</evidence>
<dbReference type="InterPro" id="IPR051132">
    <property type="entry name" value="3-5_Exonuclease_domain"/>
</dbReference>
<dbReference type="InterPro" id="IPR036397">
    <property type="entry name" value="RNaseH_sf"/>
</dbReference>
<dbReference type="PANTHER" id="PTHR13620:SF109">
    <property type="entry name" value="3'-5' EXONUCLEASE"/>
    <property type="match status" value="1"/>
</dbReference>
<keyword evidence="6" id="KW-0460">Magnesium</keyword>
<dbReference type="Proteomes" id="UP001165082">
    <property type="component" value="Unassembled WGS sequence"/>
</dbReference>
<dbReference type="GO" id="GO:0008408">
    <property type="term" value="F:3'-5' exonuclease activity"/>
    <property type="evidence" value="ECO:0007669"/>
    <property type="project" value="InterPro"/>
</dbReference>
<evidence type="ECO:0000256" key="8">
    <source>
        <dbReference type="ARBA" id="ARBA00040531"/>
    </source>
</evidence>